<evidence type="ECO:0000256" key="4">
    <source>
        <dbReference type="ARBA" id="ARBA00022490"/>
    </source>
</evidence>
<proteinExistence type="inferred from homology"/>
<evidence type="ECO:0000313" key="14">
    <source>
        <dbReference type="Proteomes" id="UP000260823"/>
    </source>
</evidence>
<dbReference type="Gene3D" id="3.90.79.10">
    <property type="entry name" value="Nucleoside Triphosphate Pyrophosphohydrolase"/>
    <property type="match status" value="1"/>
</dbReference>
<evidence type="ECO:0000259" key="12">
    <source>
        <dbReference type="PROSITE" id="PS51462"/>
    </source>
</evidence>
<dbReference type="UniPathway" id="UPA00059">
    <property type="reaction ID" value="UER00104"/>
</dbReference>
<dbReference type="GO" id="GO:0046872">
    <property type="term" value="F:metal ion binding"/>
    <property type="evidence" value="ECO:0007669"/>
    <property type="project" value="UniProtKB-KW"/>
</dbReference>
<sequence>MQGYDQVILVDSDDRETGVMEKMEAHRKGLLHRAFSVIVFNDEGQMLLQQRALSKYHSAGLWSNTCCSHPRPGEETHAAANRRLLEEMGFECELKEIFTFRYRAELENGLTEHEIDHVYLGNYNGIPEINAEEADAWRYADLEELTADAAANPDHYTYWFKVLLKELTVRDLI</sequence>
<dbReference type="OrthoDB" id="9809458at2"/>
<dbReference type="PIRSF" id="PIRSF018427">
    <property type="entry name" value="Isopntndiph_ism"/>
    <property type="match status" value="1"/>
</dbReference>
<dbReference type="InterPro" id="IPR011876">
    <property type="entry name" value="IsopentenylPP_isomerase_typ1"/>
</dbReference>
<evidence type="ECO:0000256" key="9">
    <source>
        <dbReference type="ARBA" id="ARBA00023235"/>
    </source>
</evidence>
<feature type="active site" evidence="11">
    <location>
        <position position="114"/>
    </location>
</feature>
<evidence type="ECO:0000256" key="8">
    <source>
        <dbReference type="ARBA" id="ARBA00023229"/>
    </source>
</evidence>
<keyword evidence="6" id="KW-0460">Magnesium</keyword>
<evidence type="ECO:0000256" key="11">
    <source>
        <dbReference type="PIRSR" id="PIRSR018427-1"/>
    </source>
</evidence>
<dbReference type="CDD" id="cd02885">
    <property type="entry name" value="NUDIX_IPP_Isomerase"/>
    <property type="match status" value="1"/>
</dbReference>
<organism evidence="13 14">
    <name type="scientific">Mucilaginibacter terrenus</name>
    <dbReference type="NCBI Taxonomy" id="2482727"/>
    <lineage>
        <taxon>Bacteria</taxon>
        <taxon>Pseudomonadati</taxon>
        <taxon>Bacteroidota</taxon>
        <taxon>Sphingobacteriia</taxon>
        <taxon>Sphingobacteriales</taxon>
        <taxon>Sphingobacteriaceae</taxon>
        <taxon>Mucilaginibacter</taxon>
    </lineage>
</organism>
<dbReference type="Pfam" id="PF00293">
    <property type="entry name" value="NUDIX"/>
    <property type="match status" value="1"/>
</dbReference>
<dbReference type="PANTHER" id="PTHR10885:SF0">
    <property type="entry name" value="ISOPENTENYL-DIPHOSPHATE DELTA-ISOMERASE"/>
    <property type="match status" value="1"/>
</dbReference>
<dbReference type="SUPFAM" id="SSF55811">
    <property type="entry name" value="Nudix"/>
    <property type="match status" value="1"/>
</dbReference>
<dbReference type="InterPro" id="IPR056375">
    <property type="entry name" value="Idi_bact"/>
</dbReference>
<comment type="pathway">
    <text evidence="1">Isoprenoid biosynthesis; dimethylallyl diphosphate biosynthesis; dimethylallyl diphosphate from isopentenyl diphosphate: step 1/1.</text>
</comment>
<dbReference type="EC" id="5.3.3.2" evidence="3 10"/>
<dbReference type="PROSITE" id="PS51462">
    <property type="entry name" value="NUDIX"/>
    <property type="match status" value="1"/>
</dbReference>
<name>A0A3E2NYQ3_9SPHI</name>
<evidence type="ECO:0000256" key="10">
    <source>
        <dbReference type="NCBIfam" id="TIGR02150"/>
    </source>
</evidence>
<keyword evidence="8" id="KW-0414">Isoprene biosynthesis</keyword>
<dbReference type="NCBIfam" id="TIGR02150">
    <property type="entry name" value="IPP_isom_1"/>
    <property type="match status" value="1"/>
</dbReference>
<evidence type="ECO:0000256" key="7">
    <source>
        <dbReference type="ARBA" id="ARBA00023211"/>
    </source>
</evidence>
<dbReference type="GO" id="GO:0004452">
    <property type="term" value="F:isopentenyl-diphosphate delta-isomerase activity"/>
    <property type="evidence" value="ECO:0007669"/>
    <property type="project" value="UniProtKB-UniRule"/>
</dbReference>
<keyword evidence="9 13" id="KW-0413">Isomerase</keyword>
<evidence type="ECO:0000256" key="2">
    <source>
        <dbReference type="ARBA" id="ARBA00007579"/>
    </source>
</evidence>
<gene>
    <name evidence="13" type="ORF">DYU05_09635</name>
</gene>
<accession>A0A3E2NYQ3</accession>
<feature type="active site" evidence="11">
    <location>
        <position position="67"/>
    </location>
</feature>
<evidence type="ECO:0000256" key="5">
    <source>
        <dbReference type="ARBA" id="ARBA00022723"/>
    </source>
</evidence>
<evidence type="ECO:0000313" key="13">
    <source>
        <dbReference type="EMBL" id="RFZ86112.1"/>
    </source>
</evidence>
<evidence type="ECO:0000256" key="1">
    <source>
        <dbReference type="ARBA" id="ARBA00004826"/>
    </source>
</evidence>
<dbReference type="NCBIfam" id="NF002995">
    <property type="entry name" value="PRK03759.1"/>
    <property type="match status" value="1"/>
</dbReference>
<dbReference type="HAMAP" id="MF_00202">
    <property type="entry name" value="Idi"/>
    <property type="match status" value="1"/>
</dbReference>
<keyword evidence="5" id="KW-0479">Metal-binding</keyword>
<dbReference type="GO" id="GO:0005737">
    <property type="term" value="C:cytoplasm"/>
    <property type="evidence" value="ECO:0007669"/>
    <property type="project" value="TreeGrafter"/>
</dbReference>
<feature type="domain" description="Nudix hydrolase" evidence="12">
    <location>
        <begin position="30"/>
        <end position="162"/>
    </location>
</feature>
<dbReference type="Proteomes" id="UP000260823">
    <property type="component" value="Unassembled WGS sequence"/>
</dbReference>
<dbReference type="GO" id="GO:0050992">
    <property type="term" value="P:dimethylallyl diphosphate biosynthetic process"/>
    <property type="evidence" value="ECO:0007669"/>
    <property type="project" value="UniProtKB-UniPathway"/>
</dbReference>
<dbReference type="InterPro" id="IPR015797">
    <property type="entry name" value="NUDIX_hydrolase-like_dom_sf"/>
</dbReference>
<evidence type="ECO:0000256" key="6">
    <source>
        <dbReference type="ARBA" id="ARBA00022842"/>
    </source>
</evidence>
<keyword evidence="4" id="KW-0963">Cytoplasm</keyword>
<dbReference type="InterPro" id="IPR000086">
    <property type="entry name" value="NUDIX_hydrolase_dom"/>
</dbReference>
<comment type="caution">
    <text evidence="13">The sequence shown here is derived from an EMBL/GenBank/DDBJ whole genome shotgun (WGS) entry which is preliminary data.</text>
</comment>
<keyword evidence="14" id="KW-1185">Reference proteome</keyword>
<evidence type="ECO:0000256" key="3">
    <source>
        <dbReference type="ARBA" id="ARBA00012057"/>
    </source>
</evidence>
<protein>
    <recommendedName>
        <fullName evidence="3 10">Isopentenyl-diphosphate delta-isomerase</fullName>
        <ecNumber evidence="3 10">5.3.3.2</ecNumber>
    </recommendedName>
</protein>
<keyword evidence="7" id="KW-0464">Manganese</keyword>
<comment type="similarity">
    <text evidence="2">Belongs to the IPP isomerase type 1 family.</text>
</comment>
<dbReference type="AlphaFoldDB" id="A0A3E2NYQ3"/>
<dbReference type="PANTHER" id="PTHR10885">
    <property type="entry name" value="ISOPENTENYL-DIPHOSPHATE DELTA-ISOMERASE"/>
    <property type="match status" value="1"/>
</dbReference>
<dbReference type="EMBL" id="QWDE01000001">
    <property type="protein sequence ID" value="RFZ86112.1"/>
    <property type="molecule type" value="Genomic_DNA"/>
</dbReference>
<dbReference type="GO" id="GO:0009240">
    <property type="term" value="P:isopentenyl diphosphate biosynthetic process"/>
    <property type="evidence" value="ECO:0007669"/>
    <property type="project" value="TreeGrafter"/>
</dbReference>
<reference evidence="13 14" key="1">
    <citation type="submission" date="2018-08" db="EMBL/GenBank/DDBJ databases">
        <title>Mucilaginibacter terrae sp. nov., isolated from manganese diggings.</title>
        <authorList>
            <person name="Huang Y."/>
            <person name="Zhou Z."/>
        </authorList>
    </citation>
    <scope>NUCLEOTIDE SEQUENCE [LARGE SCALE GENOMIC DNA]</scope>
    <source>
        <strain evidence="13 14">ZH6</strain>
    </source>
</reference>